<dbReference type="GeneID" id="28249588"/>
<dbReference type="RefSeq" id="WP_005615569.1">
    <property type="nucleotide sequence ID" value="NZ_CP015230.1"/>
</dbReference>
<proteinExistence type="predicted"/>
<dbReference type="AlphaFoldDB" id="A0A1B1A1R1"/>
<sequence length="506" mass="55559">MLKSSTARGAIATAFNGQRRIRQWRNNHFGSIDAVKIWPLSICRFRPDEGGTVSTNLNVKLAPVSGYMRSNAYVEVVQVFVPYQAIEKLWYDTQDDAGVTEMTRRRLIAGITPPLDLTNAITNAANIHPRKIGGDPRVSSTARTAYNAAVNHLRRYAYYDADQLTKANASIVPAILSANALERFNGVLEPERNIDGAINLTGELPLKIDGSTAGAVLGTSVAADGESIVETTIGEQFYTDLSGTGEITLRDMIRSQILDGLIRNFAQMIEDDPINGEGVVERALYGLSVDYDDNCQVLYKQVYELSPSHARPMDGASFNDVSAHFALENETFTTLVPRSELGGQLVTLVSVKPLETVEAQPDPAQTETWELVNRVHDEMALDEVLLTRADLESGVLPADEDQPVFWTGHNSIKHAYSTRGVNKDRIAGVEMKSSMWTYPVPSSVTPENISYPPGGIDMYPFYNWNGGHAEYTIDQVAAISTHLAKGPNPVERIQIFAADPSLIENE</sequence>
<name>A0A1B1A1R1_9RHOB</name>
<accession>A0A1B1A1R1</accession>
<gene>
    <name evidence="1" type="ORF">K529_007110</name>
</gene>
<dbReference type="OrthoDB" id="7792149at2"/>
<reference evidence="1 2" key="1">
    <citation type="journal article" date="2016" name="ISME J.">
        <title>Global occurrence and heterogeneity of the Roseobacter-clade species Ruegeria mobilis.</title>
        <authorList>
            <person name="Sonnenschein E."/>
            <person name="Gram L."/>
        </authorList>
    </citation>
    <scope>NUCLEOTIDE SEQUENCE [LARGE SCALE GENOMIC DNA]</scope>
    <source>
        <strain evidence="1 2">F1926</strain>
    </source>
</reference>
<protein>
    <submittedName>
        <fullName evidence="1">Uncharacterized protein</fullName>
    </submittedName>
</protein>
<dbReference type="STRING" id="1265309.K529_007110"/>
<dbReference type="EMBL" id="CP015230">
    <property type="protein sequence ID" value="ANP40530.1"/>
    <property type="molecule type" value="Genomic_DNA"/>
</dbReference>
<dbReference type="KEGG" id="rmb:K529_007110"/>
<evidence type="ECO:0000313" key="2">
    <source>
        <dbReference type="Proteomes" id="UP000013243"/>
    </source>
</evidence>
<evidence type="ECO:0000313" key="1">
    <source>
        <dbReference type="EMBL" id="ANP40530.1"/>
    </source>
</evidence>
<dbReference type="Proteomes" id="UP000013243">
    <property type="component" value="Chromosome"/>
</dbReference>
<organism evidence="1 2">
    <name type="scientific">Tritonibacter mobilis F1926</name>
    <dbReference type="NCBI Taxonomy" id="1265309"/>
    <lineage>
        <taxon>Bacteria</taxon>
        <taxon>Pseudomonadati</taxon>
        <taxon>Pseudomonadota</taxon>
        <taxon>Alphaproteobacteria</taxon>
        <taxon>Rhodobacterales</taxon>
        <taxon>Paracoccaceae</taxon>
        <taxon>Tritonibacter</taxon>
    </lineage>
</organism>